<keyword evidence="9" id="KW-0342">GTP-binding</keyword>
<dbReference type="SMART" id="SM00962">
    <property type="entry name" value="SRP54"/>
    <property type="match status" value="1"/>
</dbReference>
<keyword evidence="6" id="KW-0547">Nucleotide-binding</keyword>
<dbReference type="GO" id="GO:0005047">
    <property type="term" value="F:signal recognition particle binding"/>
    <property type="evidence" value="ECO:0007669"/>
    <property type="project" value="TreeGrafter"/>
</dbReference>
<keyword evidence="8" id="KW-0653">Protein transport</keyword>
<name>B1I5J6_DESAP</name>
<organism evidence="17 18">
    <name type="scientific">Desulforudis audaxviator (strain MP104C)</name>
    <dbReference type="NCBI Taxonomy" id="477974"/>
    <lineage>
        <taxon>Bacteria</taxon>
        <taxon>Bacillati</taxon>
        <taxon>Bacillota</taxon>
        <taxon>Clostridia</taxon>
        <taxon>Thermoanaerobacterales</taxon>
        <taxon>Candidatus Desulforudaceae</taxon>
        <taxon>Candidatus Desulforudis</taxon>
    </lineage>
</organism>
<evidence type="ECO:0000256" key="10">
    <source>
        <dbReference type="ARBA" id="ARBA00023136"/>
    </source>
</evidence>
<evidence type="ECO:0000256" key="6">
    <source>
        <dbReference type="ARBA" id="ARBA00022741"/>
    </source>
</evidence>
<evidence type="ECO:0000256" key="1">
    <source>
        <dbReference type="ARBA" id="ARBA00004413"/>
    </source>
</evidence>
<evidence type="ECO:0000256" key="7">
    <source>
        <dbReference type="ARBA" id="ARBA00022795"/>
    </source>
</evidence>
<reference evidence="17 18" key="2">
    <citation type="journal article" date="2008" name="Science">
        <title>Environmental genomics reveals a single-species ecosystem deep within Earth.</title>
        <authorList>
            <person name="Chivian D."/>
            <person name="Brodie E.L."/>
            <person name="Alm E.J."/>
            <person name="Culley D.E."/>
            <person name="Dehal P.S."/>
            <person name="Desantis T.Z."/>
            <person name="Gihring T.M."/>
            <person name="Lapidus A."/>
            <person name="Lin L.H."/>
            <person name="Lowry S.R."/>
            <person name="Moser D.P."/>
            <person name="Richardson P.M."/>
            <person name="Southam G."/>
            <person name="Wanger G."/>
            <person name="Pratt L.M."/>
            <person name="Andersen G.L."/>
            <person name="Hazen T.C."/>
            <person name="Brockman F.J."/>
            <person name="Arkin A.P."/>
            <person name="Onstott T.C."/>
        </authorList>
    </citation>
    <scope>NUCLEOTIDE SEQUENCE [LARGE SCALE GENOMIC DNA]</scope>
    <source>
        <strain evidence="17 18">MP104C</strain>
    </source>
</reference>
<dbReference type="InterPro" id="IPR047040">
    <property type="entry name" value="FlhF__GTPase_dom"/>
</dbReference>
<dbReference type="AlphaFoldDB" id="B1I5J6"/>
<dbReference type="Pfam" id="PF00448">
    <property type="entry name" value="SRP54"/>
    <property type="match status" value="1"/>
</dbReference>
<proteinExistence type="inferred from homology"/>
<keyword evidence="11" id="KW-1006">Bacterial flagellum protein export</keyword>
<comment type="function">
    <text evidence="12">Necessary for flagellar biosynthesis. May be involved in translocation of the flagellum.</text>
</comment>
<dbReference type="OrthoDB" id="9778554at2"/>
<accession>B1I5J6</accession>
<evidence type="ECO:0000313" key="17">
    <source>
        <dbReference type="EMBL" id="ACA60243.1"/>
    </source>
</evidence>
<dbReference type="FunFam" id="3.40.50.300:FF:000695">
    <property type="entry name" value="Flagellar biosynthesis regulator FlhF"/>
    <property type="match status" value="1"/>
</dbReference>
<dbReference type="GO" id="GO:0005886">
    <property type="term" value="C:plasma membrane"/>
    <property type="evidence" value="ECO:0007669"/>
    <property type="project" value="UniProtKB-SubCell"/>
</dbReference>
<dbReference type="HOGENOM" id="CLU_009301_11_4_9"/>
<evidence type="ECO:0000256" key="9">
    <source>
        <dbReference type="ARBA" id="ARBA00023134"/>
    </source>
</evidence>
<evidence type="ECO:0000256" key="12">
    <source>
        <dbReference type="ARBA" id="ARBA00025337"/>
    </source>
</evidence>
<dbReference type="GO" id="GO:0015031">
    <property type="term" value="P:protein transport"/>
    <property type="evidence" value="ECO:0007669"/>
    <property type="project" value="UniProtKB-KW"/>
</dbReference>
<dbReference type="PANTHER" id="PTHR43134:SF3">
    <property type="entry name" value="FLAGELLAR BIOSYNTHESIS PROTEIN FLHF"/>
    <property type="match status" value="1"/>
</dbReference>
<evidence type="ECO:0000313" key="18">
    <source>
        <dbReference type="Proteomes" id="UP000008544"/>
    </source>
</evidence>
<dbReference type="GO" id="GO:0006614">
    <property type="term" value="P:SRP-dependent cotranslational protein targeting to membrane"/>
    <property type="evidence" value="ECO:0007669"/>
    <property type="project" value="UniProtKB-UniRule"/>
</dbReference>
<evidence type="ECO:0000256" key="5">
    <source>
        <dbReference type="ARBA" id="ARBA00022475"/>
    </source>
</evidence>
<dbReference type="EMBL" id="CP000860">
    <property type="protein sequence ID" value="ACA60243.1"/>
    <property type="molecule type" value="Genomic_DNA"/>
</dbReference>
<evidence type="ECO:0000259" key="15">
    <source>
        <dbReference type="SMART" id="SM00382"/>
    </source>
</evidence>
<sequence>MRIKRYLARDMSEAVGLIKADLGPDAVIISSRKVRSKGLFGFFRPRRLEVTAALDEKETVPLGPKGDYPPWPEPGAAAVVRTAHESAVPTGGSGPTIVPVPEPVSELHRELTEIKGMLSRFSSGVQAGHPEVPARGTRVSGSGQRVGEDGEAFYGEWQRLLEEVEILPDLTTHLIAELRRQVDPLHIQRNDLARICLQNEIVRLVEPAYAQAAQKRIMAFVGPTGVGKTTTLAKMAAQYTLFHGKSCAIITIDTYRIGAVEQLNIYAEIMGVPLEIAMSPQDFAKAVQRHQNKEFIFVDTAGRPARNSEKVAELHSYFAVLDEPADVILVLSSNTKHRDLLRAVRHFGKVNYSKLIFTKVDETDTLGCILNMICHTGMPVIQITDGQNVPDDIQNMYPKKLAKLLTKGVEPDA</sequence>
<dbReference type="Gene3D" id="1.20.120.1380">
    <property type="entry name" value="Flagellar FlhF biosynthesis protein, N domain"/>
    <property type="match status" value="1"/>
</dbReference>
<dbReference type="GO" id="GO:0003924">
    <property type="term" value="F:GTPase activity"/>
    <property type="evidence" value="ECO:0007669"/>
    <property type="project" value="UniProtKB-UniRule"/>
</dbReference>
<comment type="subcellular location">
    <subcellularLocation>
        <location evidence="1">Cell membrane</location>
        <topology evidence="1">Peripheral membrane protein</topology>
        <orientation evidence="1">Cytoplasmic side</orientation>
    </subcellularLocation>
</comment>
<evidence type="ECO:0000256" key="14">
    <source>
        <dbReference type="SAM" id="MobiDB-lite"/>
    </source>
</evidence>
<reference evidence="18" key="1">
    <citation type="submission" date="2007-10" db="EMBL/GenBank/DDBJ databases">
        <title>Complete sequence of chromosome of Desulforudis audaxviator MP104C.</title>
        <authorList>
            <person name="Copeland A."/>
            <person name="Lucas S."/>
            <person name="Lapidus A."/>
            <person name="Barry K."/>
            <person name="Glavina del Rio T."/>
            <person name="Dalin E."/>
            <person name="Tice H."/>
            <person name="Bruce D."/>
            <person name="Pitluck S."/>
            <person name="Lowry S.R."/>
            <person name="Larimer F."/>
            <person name="Land M.L."/>
            <person name="Hauser L."/>
            <person name="Kyrpides N."/>
            <person name="Ivanova N.N."/>
            <person name="Richardson P."/>
        </authorList>
    </citation>
    <scope>NUCLEOTIDE SEQUENCE [LARGE SCALE GENOMIC DNA]</scope>
    <source>
        <strain evidence="18">MP104C</strain>
    </source>
</reference>
<dbReference type="eggNOG" id="COG1419">
    <property type="taxonomic scope" value="Bacteria"/>
</dbReference>
<dbReference type="Gene3D" id="3.40.50.300">
    <property type="entry name" value="P-loop containing nucleotide triphosphate hydrolases"/>
    <property type="match status" value="1"/>
</dbReference>
<keyword evidence="5" id="KW-1003">Cell membrane</keyword>
<dbReference type="PANTHER" id="PTHR43134">
    <property type="entry name" value="SIGNAL RECOGNITION PARTICLE RECEPTOR SUBUNIT ALPHA"/>
    <property type="match status" value="1"/>
</dbReference>
<dbReference type="NCBIfam" id="TIGR03499">
    <property type="entry name" value="FlhF"/>
    <property type="match status" value="1"/>
</dbReference>
<evidence type="ECO:0000256" key="11">
    <source>
        <dbReference type="ARBA" id="ARBA00023225"/>
    </source>
</evidence>
<feature type="region of interest" description="Disordered" evidence="14">
    <location>
        <begin position="125"/>
        <end position="147"/>
    </location>
</feature>
<feature type="domain" description="SRP54-type proteins GTP-binding" evidence="16">
    <location>
        <begin position="215"/>
        <end position="407"/>
    </location>
</feature>
<dbReference type="CDD" id="cd17873">
    <property type="entry name" value="FlhF"/>
    <property type="match status" value="1"/>
</dbReference>
<dbReference type="SUPFAM" id="SSF52540">
    <property type="entry name" value="P-loop containing nucleoside triphosphate hydrolases"/>
    <property type="match status" value="1"/>
</dbReference>
<protein>
    <recommendedName>
        <fullName evidence="3 13">Flagellar biosynthesis protein FlhF</fullName>
    </recommendedName>
</protein>
<dbReference type="InterPro" id="IPR027417">
    <property type="entry name" value="P-loop_NTPase"/>
</dbReference>
<evidence type="ECO:0000256" key="8">
    <source>
        <dbReference type="ARBA" id="ARBA00022927"/>
    </source>
</evidence>
<evidence type="ECO:0000256" key="13">
    <source>
        <dbReference type="NCBIfam" id="TIGR03499"/>
    </source>
</evidence>
<keyword evidence="7" id="KW-1005">Bacterial flagellum biogenesis</keyword>
<evidence type="ECO:0000256" key="4">
    <source>
        <dbReference type="ARBA" id="ARBA00022448"/>
    </source>
</evidence>
<evidence type="ECO:0000259" key="16">
    <source>
        <dbReference type="SMART" id="SM00962"/>
    </source>
</evidence>
<keyword evidence="10" id="KW-0472">Membrane</keyword>
<dbReference type="InterPro" id="IPR003593">
    <property type="entry name" value="AAA+_ATPase"/>
</dbReference>
<dbReference type="InterPro" id="IPR000897">
    <property type="entry name" value="SRP54_GTPase_dom"/>
</dbReference>
<dbReference type="SMART" id="SM00382">
    <property type="entry name" value="AAA"/>
    <property type="match status" value="1"/>
</dbReference>
<dbReference type="GO" id="GO:0044781">
    <property type="term" value="P:bacterial-type flagellum organization"/>
    <property type="evidence" value="ECO:0007669"/>
    <property type="project" value="UniProtKB-UniRule"/>
</dbReference>
<dbReference type="Proteomes" id="UP000008544">
    <property type="component" value="Chromosome"/>
</dbReference>
<dbReference type="RefSeq" id="WP_012302823.1">
    <property type="nucleotide sequence ID" value="NC_010424.1"/>
</dbReference>
<keyword evidence="18" id="KW-1185">Reference proteome</keyword>
<evidence type="ECO:0000256" key="2">
    <source>
        <dbReference type="ARBA" id="ARBA00008531"/>
    </source>
</evidence>
<dbReference type="GO" id="GO:0005525">
    <property type="term" value="F:GTP binding"/>
    <property type="evidence" value="ECO:0007669"/>
    <property type="project" value="UniProtKB-UniRule"/>
</dbReference>
<feature type="domain" description="AAA+ ATPase" evidence="15">
    <location>
        <begin position="214"/>
        <end position="357"/>
    </location>
</feature>
<gene>
    <name evidence="17" type="ordered locus">Daud_1747</name>
</gene>
<dbReference type="KEGG" id="dau:Daud_1747"/>
<dbReference type="InterPro" id="IPR020006">
    <property type="entry name" value="FlhF"/>
</dbReference>
<evidence type="ECO:0000256" key="3">
    <source>
        <dbReference type="ARBA" id="ARBA00014919"/>
    </source>
</evidence>
<comment type="similarity">
    <text evidence="2">Belongs to the GTP-binding SRP family.</text>
</comment>
<dbReference type="STRING" id="477974.Daud_1747"/>
<keyword evidence="4" id="KW-0813">Transport</keyword>